<evidence type="ECO:0000256" key="5">
    <source>
        <dbReference type="ARBA" id="ARBA00023136"/>
    </source>
</evidence>
<dbReference type="RefSeq" id="XP_007511483.1">
    <property type="nucleotide sequence ID" value="XM_007511421.1"/>
</dbReference>
<dbReference type="KEGG" id="bpg:Bathy08g03270"/>
<gene>
    <name evidence="8" type="ORF">Bathy08g03270</name>
</gene>
<evidence type="ECO:0000256" key="2">
    <source>
        <dbReference type="ARBA" id="ARBA00007001"/>
    </source>
</evidence>
<dbReference type="GeneID" id="19014306"/>
<comment type="similarity">
    <text evidence="2 7">Belongs to the NIPA (TC 2.A.7) family.</text>
</comment>
<feature type="transmembrane region" description="Helical" evidence="7">
    <location>
        <begin position="67"/>
        <end position="84"/>
    </location>
</feature>
<feature type="transmembrane region" description="Helical" evidence="7">
    <location>
        <begin position="335"/>
        <end position="354"/>
    </location>
</feature>
<feature type="transmembrane region" description="Helical" evidence="7">
    <location>
        <begin position="233"/>
        <end position="251"/>
    </location>
</feature>
<keyword evidence="7" id="KW-1003">Cell membrane</keyword>
<evidence type="ECO:0000256" key="3">
    <source>
        <dbReference type="ARBA" id="ARBA00022692"/>
    </source>
</evidence>
<dbReference type="EMBL" id="FO082271">
    <property type="protein sequence ID" value="CCO17604.1"/>
    <property type="molecule type" value="Genomic_DNA"/>
</dbReference>
<dbReference type="eggNOG" id="KOG2922">
    <property type="taxonomic scope" value="Eukaryota"/>
</dbReference>
<reference evidence="8 9" key="1">
    <citation type="submission" date="2011-10" db="EMBL/GenBank/DDBJ databases">
        <authorList>
            <person name="Genoscope - CEA"/>
        </authorList>
    </citation>
    <scope>NUCLEOTIDE SEQUENCE [LARGE SCALE GENOMIC DNA]</scope>
    <source>
        <strain evidence="8 9">RCC 1105</strain>
    </source>
</reference>
<keyword evidence="4 7" id="KW-1133">Transmembrane helix</keyword>
<evidence type="ECO:0000313" key="9">
    <source>
        <dbReference type="Proteomes" id="UP000198341"/>
    </source>
</evidence>
<dbReference type="GO" id="GO:0005886">
    <property type="term" value="C:plasma membrane"/>
    <property type="evidence" value="ECO:0007669"/>
    <property type="project" value="UniProtKB-SubCell"/>
</dbReference>
<dbReference type="GO" id="GO:0005769">
    <property type="term" value="C:early endosome"/>
    <property type="evidence" value="ECO:0007669"/>
    <property type="project" value="UniProtKB-SubCell"/>
</dbReference>
<proteinExistence type="inferred from homology"/>
<name>K8EHW0_9CHLO</name>
<comment type="function">
    <text evidence="6 7">Acts as a Mg(2+) transporter. Can also transport other divalent cations such as Fe(2+), Sr(2+), Ba(2+), Mn(2+) and Co(2+) but to a much less extent than Mg(2+).</text>
</comment>
<keyword evidence="3 7" id="KW-0812">Transmembrane</keyword>
<feature type="transmembrane region" description="Helical" evidence="7">
    <location>
        <begin position="302"/>
        <end position="323"/>
    </location>
</feature>
<keyword evidence="9" id="KW-1185">Reference proteome</keyword>
<evidence type="ECO:0000256" key="1">
    <source>
        <dbReference type="ARBA" id="ARBA00004141"/>
    </source>
</evidence>
<dbReference type="SUPFAM" id="SSF103481">
    <property type="entry name" value="Multidrug resistance efflux transporter EmrE"/>
    <property type="match status" value="1"/>
</dbReference>
<feature type="transmembrane region" description="Helical" evidence="7">
    <location>
        <begin position="271"/>
        <end position="290"/>
    </location>
</feature>
<organism evidence="8 9">
    <name type="scientific">Bathycoccus prasinos</name>
    <dbReference type="NCBI Taxonomy" id="41875"/>
    <lineage>
        <taxon>Eukaryota</taxon>
        <taxon>Viridiplantae</taxon>
        <taxon>Chlorophyta</taxon>
        <taxon>Mamiellophyceae</taxon>
        <taxon>Mamiellales</taxon>
        <taxon>Bathycoccaceae</taxon>
        <taxon>Bathycoccus</taxon>
    </lineage>
</organism>
<sequence length="396" mass="43172">MASSLSASSKYSLLENNVAEENNIVSGGSAMRSSAMMGSSSSTGRYHSGGGWDEPVDTNGFSSNTKGLLLAIGSSLCIGASFIIKKKGLKLSSSRANSKRAGDGGFGYLHEPLWWVGMLSMTLGEIANFAAYAFAPAIVVTPLGALSIIISAVLSHYVLNEKLNTFGWLGCALCIVGSANIVLHAPEEKEIDSIKEIVRLMLQPTFLSYAAFVLMFTFVLITQIYPIHGTTQLLVPIGICSLVGSLSVMSVKTLGLALKMTFEGNNQMREIETWVMIGFVIFCVLTQMNYLNKALDTFNTAIVTPIYYVCFTTLTLTASSIMFKDYLGQGYAEVLSQTIGFVVIVSGVFILNVTKDIPQETLNRKRWIVTRQDSREFENVQEEYRDSLKKGSHNNL</sequence>
<comment type="subcellular location">
    <subcellularLocation>
        <location evidence="7">Cell membrane</location>
        <topology evidence="7">Multi-pass membrane protein</topology>
    </subcellularLocation>
    <subcellularLocation>
        <location evidence="7">Early endosome</location>
    </subcellularLocation>
    <subcellularLocation>
        <location evidence="1">Membrane</location>
        <topology evidence="1">Multi-pass membrane protein</topology>
    </subcellularLocation>
</comment>
<protein>
    <recommendedName>
        <fullName evidence="7">Probable magnesium transporter</fullName>
    </recommendedName>
</protein>
<evidence type="ECO:0000256" key="4">
    <source>
        <dbReference type="ARBA" id="ARBA00022989"/>
    </source>
</evidence>
<feature type="transmembrane region" description="Helical" evidence="7">
    <location>
        <begin position="166"/>
        <end position="186"/>
    </location>
</feature>
<keyword evidence="7" id="KW-0460">Magnesium</keyword>
<keyword evidence="7" id="KW-0406">Ion transport</keyword>
<accession>K8EHW0</accession>
<keyword evidence="7" id="KW-0813">Transport</keyword>
<comment type="subunit">
    <text evidence="7">Homodimer.</text>
</comment>
<keyword evidence="7" id="KW-0967">Endosome</keyword>
<feature type="transmembrane region" description="Helical" evidence="7">
    <location>
        <begin position="206"/>
        <end position="226"/>
    </location>
</feature>
<dbReference type="InterPro" id="IPR037185">
    <property type="entry name" value="EmrE-like"/>
</dbReference>
<dbReference type="Pfam" id="PF05653">
    <property type="entry name" value="Mg_trans_NIPA"/>
    <property type="match status" value="1"/>
</dbReference>
<evidence type="ECO:0000313" key="8">
    <source>
        <dbReference type="EMBL" id="CCO17604.1"/>
    </source>
</evidence>
<feature type="transmembrane region" description="Helical" evidence="7">
    <location>
        <begin position="129"/>
        <end position="154"/>
    </location>
</feature>
<dbReference type="PANTHER" id="PTHR12570:SF91">
    <property type="entry name" value="MAGNESIUM TRANSPORTER-RELATED"/>
    <property type="match status" value="1"/>
</dbReference>
<dbReference type="PANTHER" id="PTHR12570">
    <property type="match status" value="1"/>
</dbReference>
<keyword evidence="5 7" id="KW-0472">Membrane</keyword>
<evidence type="ECO:0000256" key="6">
    <source>
        <dbReference type="ARBA" id="ARBA00025284"/>
    </source>
</evidence>
<dbReference type="Proteomes" id="UP000198341">
    <property type="component" value="Chromosome 8"/>
</dbReference>
<dbReference type="AlphaFoldDB" id="K8EHW0"/>
<evidence type="ECO:0000256" key="7">
    <source>
        <dbReference type="RuleBase" id="RU363078"/>
    </source>
</evidence>
<dbReference type="GO" id="GO:0015095">
    <property type="term" value="F:magnesium ion transmembrane transporter activity"/>
    <property type="evidence" value="ECO:0007669"/>
    <property type="project" value="UniProtKB-UniRule"/>
</dbReference>
<dbReference type="InterPro" id="IPR008521">
    <property type="entry name" value="Mg_trans_NIPA"/>
</dbReference>
<dbReference type="OrthoDB" id="6428174at2759"/>